<dbReference type="InterPro" id="IPR041698">
    <property type="entry name" value="Methyltransf_25"/>
</dbReference>
<evidence type="ECO:0000313" key="3">
    <source>
        <dbReference type="EMBL" id="MFD0797624.1"/>
    </source>
</evidence>
<protein>
    <submittedName>
        <fullName evidence="3">Class I SAM-dependent methyltransferase</fullName>
        <ecNumber evidence="3">2.1.1.-</ecNumber>
    </submittedName>
</protein>
<dbReference type="EMBL" id="JBHTHY010000006">
    <property type="protein sequence ID" value="MFD0797624.1"/>
    <property type="molecule type" value="Genomic_DNA"/>
</dbReference>
<dbReference type="PANTHER" id="PTHR43861">
    <property type="entry name" value="TRANS-ACONITATE 2-METHYLTRANSFERASE-RELATED"/>
    <property type="match status" value="1"/>
</dbReference>
<dbReference type="SUPFAM" id="SSF53335">
    <property type="entry name" value="S-adenosyl-L-methionine-dependent methyltransferases"/>
    <property type="match status" value="1"/>
</dbReference>
<accession>A0ABW3B4U4</accession>
<dbReference type="Pfam" id="PF13649">
    <property type="entry name" value="Methyltransf_25"/>
    <property type="match status" value="1"/>
</dbReference>
<evidence type="ECO:0000259" key="2">
    <source>
        <dbReference type="Pfam" id="PF13649"/>
    </source>
</evidence>
<dbReference type="CDD" id="cd02440">
    <property type="entry name" value="AdoMet_MTases"/>
    <property type="match status" value="1"/>
</dbReference>
<dbReference type="GO" id="GO:0008168">
    <property type="term" value="F:methyltransferase activity"/>
    <property type="evidence" value="ECO:0007669"/>
    <property type="project" value="UniProtKB-KW"/>
</dbReference>
<keyword evidence="3" id="KW-0489">Methyltransferase</keyword>
<dbReference type="EC" id="2.1.1.-" evidence="3"/>
<keyword evidence="4" id="KW-1185">Reference proteome</keyword>
<proteinExistence type="predicted"/>
<organism evidence="3 4">
    <name type="scientific">Maribacter chungangensis</name>
    <dbReference type="NCBI Taxonomy" id="1069117"/>
    <lineage>
        <taxon>Bacteria</taxon>
        <taxon>Pseudomonadati</taxon>
        <taxon>Bacteroidota</taxon>
        <taxon>Flavobacteriia</taxon>
        <taxon>Flavobacteriales</taxon>
        <taxon>Flavobacteriaceae</taxon>
        <taxon>Maribacter</taxon>
    </lineage>
</organism>
<evidence type="ECO:0000313" key="4">
    <source>
        <dbReference type="Proteomes" id="UP001597012"/>
    </source>
</evidence>
<dbReference type="Proteomes" id="UP001597012">
    <property type="component" value="Unassembled WGS sequence"/>
</dbReference>
<feature type="domain" description="Methyltransferase" evidence="2">
    <location>
        <begin position="44"/>
        <end position="138"/>
    </location>
</feature>
<gene>
    <name evidence="3" type="ORF">ACFQZJ_09140</name>
</gene>
<comment type="caution">
    <text evidence="3">The sequence shown here is derived from an EMBL/GenBank/DDBJ whole genome shotgun (WGS) entry which is preliminary data.</text>
</comment>
<sequence length="244" mass="26884">MTANSQFFDALSDDYDVMVTFENALKNKIVFLKNFEPKEHGTALDLGCGTGADAIALSKLGLRVDAMDHSKGMLVQARINAEKHGVDINFTEASLTGLAVGTKNYDFIVSLGNTIANIPMAEVRLLISELSKNLTDGGRILLQLVNYAKLPKTGRYVLNEFENDSVSIIRRYNIHQNTIDFSIDKVDKKSQRSSQITTTLYPHSEQDFIAIAKETGLTINVYGNLKKDTYVAGASPNLVVVFTQ</sequence>
<evidence type="ECO:0000256" key="1">
    <source>
        <dbReference type="ARBA" id="ARBA00022679"/>
    </source>
</evidence>
<dbReference type="GO" id="GO:0032259">
    <property type="term" value="P:methylation"/>
    <property type="evidence" value="ECO:0007669"/>
    <property type="project" value="UniProtKB-KW"/>
</dbReference>
<dbReference type="InterPro" id="IPR029063">
    <property type="entry name" value="SAM-dependent_MTases_sf"/>
</dbReference>
<reference evidence="4" key="1">
    <citation type="journal article" date="2019" name="Int. J. Syst. Evol. Microbiol.">
        <title>The Global Catalogue of Microorganisms (GCM) 10K type strain sequencing project: providing services to taxonomists for standard genome sequencing and annotation.</title>
        <authorList>
            <consortium name="The Broad Institute Genomics Platform"/>
            <consortium name="The Broad Institute Genome Sequencing Center for Infectious Disease"/>
            <person name="Wu L."/>
            <person name="Ma J."/>
        </authorList>
    </citation>
    <scope>NUCLEOTIDE SEQUENCE [LARGE SCALE GENOMIC DNA]</scope>
    <source>
        <strain evidence="4">CCUG 61948</strain>
    </source>
</reference>
<name>A0ABW3B4U4_9FLAO</name>
<dbReference type="Gene3D" id="3.40.50.150">
    <property type="entry name" value="Vaccinia Virus protein VP39"/>
    <property type="match status" value="1"/>
</dbReference>
<keyword evidence="1 3" id="KW-0808">Transferase</keyword>
<dbReference type="RefSeq" id="WP_379934036.1">
    <property type="nucleotide sequence ID" value="NZ_JBHTHY010000006.1"/>
</dbReference>